<keyword evidence="2" id="KW-1185">Reference proteome</keyword>
<accession>A0A8R1Z5K0</accession>
<proteinExistence type="predicted"/>
<protein>
    <submittedName>
        <fullName evidence="1">Uncharacterized protein</fullName>
    </submittedName>
</protein>
<reference evidence="2" key="1">
    <citation type="journal article" date="2008" name="Nat. Genet.">
        <title>The Pristionchus pacificus genome provides a unique perspective on nematode lifestyle and parasitism.</title>
        <authorList>
            <person name="Dieterich C."/>
            <person name="Clifton S.W."/>
            <person name="Schuster L.N."/>
            <person name="Chinwalla A."/>
            <person name="Delehaunty K."/>
            <person name="Dinkelacker I."/>
            <person name="Fulton L."/>
            <person name="Fulton R."/>
            <person name="Godfrey J."/>
            <person name="Minx P."/>
            <person name="Mitreva M."/>
            <person name="Roeseler W."/>
            <person name="Tian H."/>
            <person name="Witte H."/>
            <person name="Yang S.P."/>
            <person name="Wilson R.K."/>
            <person name="Sommer R.J."/>
        </authorList>
    </citation>
    <scope>NUCLEOTIDE SEQUENCE [LARGE SCALE GENOMIC DNA]</scope>
    <source>
        <strain evidence="2">PS312</strain>
    </source>
</reference>
<dbReference type="EnsemblMetazoa" id="PPA44732.1">
    <property type="protein sequence ID" value="PPA44732.1"/>
    <property type="gene ID" value="WBGene00283101"/>
</dbReference>
<accession>A0A2A6CHG8</accession>
<gene>
    <name evidence="1" type="primary">WBGene00283101</name>
</gene>
<sequence>MQSRSIPQSTRLLLGLYRGDGAARLDDGCSNDAGSHLEVHLLGLLLALQLGPKVVEDGRRVQVHLLEHVRRLLVVNLQHPLTHHGKVERARLRVRVTERVGKDKELVMGQFTPGDNAVNITIIE</sequence>
<evidence type="ECO:0000313" key="2">
    <source>
        <dbReference type="Proteomes" id="UP000005239"/>
    </source>
</evidence>
<reference evidence="1" key="2">
    <citation type="submission" date="2022-06" db="UniProtKB">
        <authorList>
            <consortium name="EnsemblMetazoa"/>
        </authorList>
    </citation>
    <scope>IDENTIFICATION</scope>
    <source>
        <strain evidence="1">PS312</strain>
    </source>
</reference>
<organism evidence="1 2">
    <name type="scientific">Pristionchus pacificus</name>
    <name type="common">Parasitic nematode worm</name>
    <dbReference type="NCBI Taxonomy" id="54126"/>
    <lineage>
        <taxon>Eukaryota</taxon>
        <taxon>Metazoa</taxon>
        <taxon>Ecdysozoa</taxon>
        <taxon>Nematoda</taxon>
        <taxon>Chromadorea</taxon>
        <taxon>Rhabditida</taxon>
        <taxon>Rhabditina</taxon>
        <taxon>Diplogasteromorpha</taxon>
        <taxon>Diplogasteroidea</taxon>
        <taxon>Neodiplogasteridae</taxon>
        <taxon>Pristionchus</taxon>
    </lineage>
</organism>
<dbReference type="AlphaFoldDB" id="A0A2A6CHG8"/>
<dbReference type="Proteomes" id="UP000005239">
    <property type="component" value="Unassembled WGS sequence"/>
</dbReference>
<evidence type="ECO:0000313" key="1">
    <source>
        <dbReference type="EnsemblMetazoa" id="PPA44732.1"/>
    </source>
</evidence>
<name>A0A2A6CHG8_PRIPA</name>